<reference evidence="1 2" key="1">
    <citation type="submission" date="2016-10" db="EMBL/GenBank/DDBJ databases">
        <title>Arsenicibacter rosenii gen. nov., sp. nov., an efficient arsenic-methylating bacterium isolated from an arsenic-contaminated paddy soil.</title>
        <authorList>
            <person name="Huang K."/>
        </authorList>
    </citation>
    <scope>NUCLEOTIDE SEQUENCE [LARGE SCALE GENOMIC DNA]</scope>
    <source>
        <strain evidence="1 2">SM-1</strain>
    </source>
</reference>
<dbReference type="EMBL" id="MORL01000190">
    <property type="protein sequence ID" value="OIN55440.1"/>
    <property type="molecule type" value="Genomic_DNA"/>
</dbReference>
<dbReference type="Proteomes" id="UP000181790">
    <property type="component" value="Unassembled WGS sequence"/>
</dbReference>
<accession>A0A1S2VAH9</accession>
<name>A0A1S2VAH9_9BACT</name>
<evidence type="ECO:0000313" key="1">
    <source>
        <dbReference type="EMBL" id="OIN55440.1"/>
    </source>
</evidence>
<dbReference type="RefSeq" id="WP_071506933.1">
    <property type="nucleotide sequence ID" value="NZ_MORL01000190.1"/>
</dbReference>
<evidence type="ECO:0000313" key="2">
    <source>
        <dbReference type="Proteomes" id="UP000181790"/>
    </source>
</evidence>
<gene>
    <name evidence="1" type="ORF">BLX24_30710</name>
</gene>
<comment type="caution">
    <text evidence="1">The sequence shown here is derived from an EMBL/GenBank/DDBJ whole genome shotgun (WGS) entry which is preliminary data.</text>
</comment>
<proteinExistence type="predicted"/>
<protein>
    <submittedName>
        <fullName evidence="1">Uncharacterized protein</fullName>
    </submittedName>
</protein>
<sequence>MKQRFRIENNEAASTNEAAFLFHDDAPNLMATVIEFRSLLQLDQYETSYPTVQVRSLPILVELRIWPEKITLAQRNYWLKKMAAWYYYTILNPDQ</sequence>
<keyword evidence="2" id="KW-1185">Reference proteome</keyword>
<dbReference type="AlphaFoldDB" id="A0A1S2VAH9"/>
<dbReference type="OrthoDB" id="970599at2"/>
<organism evidence="1 2">
    <name type="scientific">Arsenicibacter rosenii</name>
    <dbReference type="NCBI Taxonomy" id="1750698"/>
    <lineage>
        <taxon>Bacteria</taxon>
        <taxon>Pseudomonadati</taxon>
        <taxon>Bacteroidota</taxon>
        <taxon>Cytophagia</taxon>
        <taxon>Cytophagales</taxon>
        <taxon>Spirosomataceae</taxon>
        <taxon>Arsenicibacter</taxon>
    </lineage>
</organism>